<evidence type="ECO:0000313" key="1">
    <source>
        <dbReference type="EMBL" id="MBA0783128.1"/>
    </source>
</evidence>
<gene>
    <name evidence="1" type="ORF">Gotri_000896</name>
</gene>
<reference evidence="1 2" key="1">
    <citation type="journal article" date="2019" name="Genome Biol. Evol.">
        <title>Insights into the evolution of the New World diploid cottons (Gossypium, subgenus Houzingenia) based on genome sequencing.</title>
        <authorList>
            <person name="Grover C.E."/>
            <person name="Arick M.A. 2nd"/>
            <person name="Thrash A."/>
            <person name="Conover J.L."/>
            <person name="Sanders W.S."/>
            <person name="Peterson D.G."/>
            <person name="Frelichowski J.E."/>
            <person name="Scheffler J.A."/>
            <person name="Scheffler B.E."/>
            <person name="Wendel J.F."/>
        </authorList>
    </citation>
    <scope>NUCLEOTIDE SEQUENCE [LARGE SCALE GENOMIC DNA]</scope>
    <source>
        <strain evidence="1">8</strain>
        <tissue evidence="1">Leaf</tissue>
    </source>
</reference>
<accession>A0A7J9FD86</accession>
<name>A0A7J9FD86_9ROSI</name>
<protein>
    <submittedName>
        <fullName evidence="1">Uncharacterized protein</fullName>
    </submittedName>
</protein>
<dbReference type="AlphaFoldDB" id="A0A7J9FD86"/>
<dbReference type="Proteomes" id="UP000593568">
    <property type="component" value="Unassembled WGS sequence"/>
</dbReference>
<evidence type="ECO:0000313" key="2">
    <source>
        <dbReference type="Proteomes" id="UP000593568"/>
    </source>
</evidence>
<keyword evidence="2" id="KW-1185">Reference proteome</keyword>
<dbReference type="EMBL" id="JABEZW010000013">
    <property type="protein sequence ID" value="MBA0783128.1"/>
    <property type="molecule type" value="Genomic_DNA"/>
</dbReference>
<organism evidence="1 2">
    <name type="scientific">Gossypium trilobum</name>
    <dbReference type="NCBI Taxonomy" id="34281"/>
    <lineage>
        <taxon>Eukaryota</taxon>
        <taxon>Viridiplantae</taxon>
        <taxon>Streptophyta</taxon>
        <taxon>Embryophyta</taxon>
        <taxon>Tracheophyta</taxon>
        <taxon>Spermatophyta</taxon>
        <taxon>Magnoliopsida</taxon>
        <taxon>eudicotyledons</taxon>
        <taxon>Gunneridae</taxon>
        <taxon>Pentapetalae</taxon>
        <taxon>rosids</taxon>
        <taxon>malvids</taxon>
        <taxon>Malvales</taxon>
        <taxon>Malvaceae</taxon>
        <taxon>Malvoideae</taxon>
        <taxon>Gossypium</taxon>
    </lineage>
</organism>
<sequence length="128" mass="15613">MEIEPLMVQNLFSFLNLNVEKYYNELQGNTFIQERAFDPSMILCKEIWLLVGYHRWENFWTIPKSNVVVPFVQEFYASLQDEEFGNAESHMWELVPVRREEVWSRRKRCMKVKGKERVRKMRDVTTRF</sequence>
<proteinExistence type="predicted"/>
<comment type="caution">
    <text evidence="1">The sequence shown here is derived from an EMBL/GenBank/DDBJ whole genome shotgun (WGS) entry which is preliminary data.</text>
</comment>